<keyword evidence="3" id="KW-0378">Hydrolase</keyword>
<dbReference type="InterPro" id="IPR003337">
    <property type="entry name" value="Trehalose_PPase"/>
</dbReference>
<gene>
    <name evidence="5" type="ORF">M8C21_029012</name>
</gene>
<dbReference type="InterPro" id="IPR023214">
    <property type="entry name" value="HAD_sf"/>
</dbReference>
<dbReference type="InterPro" id="IPR044651">
    <property type="entry name" value="OTSB-like"/>
</dbReference>
<dbReference type="GO" id="GO:0005992">
    <property type="term" value="P:trehalose biosynthetic process"/>
    <property type="evidence" value="ECO:0007669"/>
    <property type="project" value="InterPro"/>
</dbReference>
<evidence type="ECO:0000313" key="6">
    <source>
        <dbReference type="Proteomes" id="UP001206925"/>
    </source>
</evidence>
<dbReference type="AlphaFoldDB" id="A0AAD5CN05"/>
<proteinExistence type="predicted"/>
<dbReference type="SUPFAM" id="SSF56784">
    <property type="entry name" value="HAD-like"/>
    <property type="match status" value="1"/>
</dbReference>
<evidence type="ECO:0000256" key="3">
    <source>
        <dbReference type="ARBA" id="ARBA00022801"/>
    </source>
</evidence>
<dbReference type="Pfam" id="PF02358">
    <property type="entry name" value="Trehalose_PPase"/>
    <property type="match status" value="1"/>
</dbReference>
<evidence type="ECO:0000256" key="4">
    <source>
        <dbReference type="ARBA" id="ARBA00025274"/>
    </source>
</evidence>
<comment type="caution">
    <text evidence="5">The sequence shown here is derived from an EMBL/GenBank/DDBJ whole genome shotgun (WGS) entry which is preliminary data.</text>
</comment>
<name>A0AAD5CN05_AMBAR</name>
<dbReference type="PANTHER" id="PTHR43768">
    <property type="entry name" value="TREHALOSE 6-PHOSPHATE PHOSPHATASE"/>
    <property type="match status" value="1"/>
</dbReference>
<dbReference type="Proteomes" id="UP001206925">
    <property type="component" value="Unassembled WGS sequence"/>
</dbReference>
<evidence type="ECO:0000313" key="5">
    <source>
        <dbReference type="EMBL" id="KAI7744090.1"/>
    </source>
</evidence>
<comment type="catalytic activity">
    <reaction evidence="1">
        <text>alpha,alpha-trehalose 6-phosphate + H2O = alpha,alpha-trehalose + phosphate</text>
        <dbReference type="Rhea" id="RHEA:23420"/>
        <dbReference type="ChEBI" id="CHEBI:15377"/>
        <dbReference type="ChEBI" id="CHEBI:16551"/>
        <dbReference type="ChEBI" id="CHEBI:43474"/>
        <dbReference type="ChEBI" id="CHEBI:58429"/>
        <dbReference type="EC" id="3.1.3.12"/>
    </reaction>
</comment>
<evidence type="ECO:0000256" key="1">
    <source>
        <dbReference type="ARBA" id="ARBA00000500"/>
    </source>
</evidence>
<dbReference type="PANTHER" id="PTHR43768:SF3">
    <property type="entry name" value="TREHALOSE 6-PHOSPHATE PHOSPHATASE"/>
    <property type="match status" value="1"/>
</dbReference>
<sequence length="225" mass="24765">MLVGSVDWTGPVIHKLMRATVRKLAACFPTAIVSGRCRDKVYNFVKLAELYYVGSHGMDIRGPSKGSKYKNASGTKGGEQFTDAGFYDDFNMDEIDSSIEKYEVLFGVGKNDPENLFVQDRIDGLFGPKDTSVAKESSTWHGNGVQPAYSNAALVGAYGRWGNRSSGWSDKDSDSQSDVHSAMLVIIKTVELRIYFPWASHPGAPRLMIAPHLLESGTMLTSEWL</sequence>
<comment type="cofactor">
    <cofactor evidence="2">
        <name>a divalent metal cation</name>
        <dbReference type="ChEBI" id="CHEBI:60240"/>
    </cofactor>
</comment>
<accession>A0AAD5CN05</accession>
<dbReference type="Gene3D" id="3.40.50.1000">
    <property type="entry name" value="HAD superfamily/HAD-like"/>
    <property type="match status" value="1"/>
</dbReference>
<dbReference type="EMBL" id="JAMZMK010007585">
    <property type="protein sequence ID" value="KAI7744090.1"/>
    <property type="molecule type" value="Genomic_DNA"/>
</dbReference>
<reference evidence="5" key="1">
    <citation type="submission" date="2022-06" db="EMBL/GenBank/DDBJ databases">
        <title>Uncovering the hologenomic basis of an extraordinary plant invasion.</title>
        <authorList>
            <person name="Bieker V.C."/>
            <person name="Martin M.D."/>
            <person name="Gilbert T."/>
            <person name="Hodgins K."/>
            <person name="Battlay P."/>
            <person name="Petersen B."/>
            <person name="Wilson J."/>
        </authorList>
    </citation>
    <scope>NUCLEOTIDE SEQUENCE</scope>
    <source>
        <strain evidence="5">AA19_3_7</strain>
        <tissue evidence="5">Leaf</tissue>
    </source>
</reference>
<dbReference type="GO" id="GO:0004805">
    <property type="term" value="F:trehalose-phosphatase activity"/>
    <property type="evidence" value="ECO:0007669"/>
    <property type="project" value="UniProtKB-EC"/>
</dbReference>
<comment type="function">
    <text evidence="4">Removes the phosphate from trehalose 6-phosphate to produce free trehalose. Trehalose accumulation in plant may improve abiotic stress tolerance.</text>
</comment>
<evidence type="ECO:0008006" key="7">
    <source>
        <dbReference type="Google" id="ProtNLM"/>
    </source>
</evidence>
<keyword evidence="6" id="KW-1185">Reference proteome</keyword>
<dbReference type="InterPro" id="IPR036412">
    <property type="entry name" value="HAD-like_sf"/>
</dbReference>
<organism evidence="5 6">
    <name type="scientific">Ambrosia artemisiifolia</name>
    <name type="common">Common ragweed</name>
    <dbReference type="NCBI Taxonomy" id="4212"/>
    <lineage>
        <taxon>Eukaryota</taxon>
        <taxon>Viridiplantae</taxon>
        <taxon>Streptophyta</taxon>
        <taxon>Embryophyta</taxon>
        <taxon>Tracheophyta</taxon>
        <taxon>Spermatophyta</taxon>
        <taxon>Magnoliopsida</taxon>
        <taxon>eudicotyledons</taxon>
        <taxon>Gunneridae</taxon>
        <taxon>Pentapetalae</taxon>
        <taxon>asterids</taxon>
        <taxon>campanulids</taxon>
        <taxon>Asterales</taxon>
        <taxon>Asteraceae</taxon>
        <taxon>Asteroideae</taxon>
        <taxon>Heliantheae alliance</taxon>
        <taxon>Heliantheae</taxon>
        <taxon>Ambrosia</taxon>
    </lineage>
</organism>
<protein>
    <recommendedName>
        <fullName evidence="7">Trehalose-phosphatase</fullName>
    </recommendedName>
</protein>
<evidence type="ECO:0000256" key="2">
    <source>
        <dbReference type="ARBA" id="ARBA00001968"/>
    </source>
</evidence>